<feature type="domain" description="Solute-binding protein family 5" evidence="2">
    <location>
        <begin position="113"/>
        <end position="459"/>
    </location>
</feature>
<dbReference type="Gene3D" id="3.10.105.10">
    <property type="entry name" value="Dipeptide-binding Protein, Domain 3"/>
    <property type="match status" value="1"/>
</dbReference>
<dbReference type="AlphaFoldDB" id="A0A556C7V9"/>
<feature type="chain" id="PRO_5039632606" evidence="1">
    <location>
        <begin position="30"/>
        <end position="560"/>
    </location>
</feature>
<dbReference type="GO" id="GO:0015833">
    <property type="term" value="P:peptide transport"/>
    <property type="evidence" value="ECO:0007669"/>
    <property type="project" value="TreeGrafter"/>
</dbReference>
<dbReference type="GO" id="GO:1904680">
    <property type="term" value="F:peptide transmembrane transporter activity"/>
    <property type="evidence" value="ECO:0007669"/>
    <property type="project" value="TreeGrafter"/>
</dbReference>
<dbReference type="EMBL" id="VLTK01000013">
    <property type="protein sequence ID" value="TSI13108.1"/>
    <property type="molecule type" value="Genomic_DNA"/>
</dbReference>
<dbReference type="PROSITE" id="PS51257">
    <property type="entry name" value="PROKAR_LIPOPROTEIN"/>
    <property type="match status" value="1"/>
</dbReference>
<evidence type="ECO:0000313" key="4">
    <source>
        <dbReference type="Proteomes" id="UP000316406"/>
    </source>
</evidence>
<sequence>MTSFTRPRGRRRLRAAAAAGLAFALGLTACSTGDGGLDQNISDDEQIVIGAEQEPDCADWIATCAANIWGSYTMRIPTLPRAFESRKTDGSWELVPSDLLTGEPRVAIAEGGKQTITYSINPEAQWSDGEPITGEDFVYTGLQIRDGDDIFDKSGYSLIESIDAPNERTAVVTLKTSTGSWKKLFSGDYSVLPSHILKSEDRAEMMKDGYDFSGGPWKIESWVKGVSVTLVPNDNYWGEKPKLKKVTFQFITDTAAAFLALKSGQVQALYPTPQLDAMSQIKAGVPNTNIDVDTDSGNLEALWINNAAFPFDSLAVRQAFAHSIDRPAIVERLYGQIGVEQVQQSFLTPLNGVYAREDFSRYTRDLEKVEDLMMDDGWRRNEEGIWEKNGKPAEFRITTQSGNQRRELAEQILQKQAGEAGFSMKIANVAGADLFSSVAPKGDFEVGLWTIIDTVPEPDLGSSFRSDAIPGDDNGFSGINFTRANIPGADGLLNTVARTTDDKERITKSHAAEKLIAEAVPGIPIDTVPNIVMTSSKVKGPVEVNPAEGPFWNLEAWTLD</sequence>
<gene>
    <name evidence="3" type="ORF">FO013_18100</name>
</gene>
<feature type="signal peptide" evidence="1">
    <location>
        <begin position="1"/>
        <end position="29"/>
    </location>
</feature>
<organism evidence="3 4">
    <name type="scientific">Brevibacterium aurantiacum</name>
    <dbReference type="NCBI Taxonomy" id="273384"/>
    <lineage>
        <taxon>Bacteria</taxon>
        <taxon>Bacillati</taxon>
        <taxon>Actinomycetota</taxon>
        <taxon>Actinomycetes</taxon>
        <taxon>Micrococcales</taxon>
        <taxon>Brevibacteriaceae</taxon>
        <taxon>Brevibacterium</taxon>
    </lineage>
</organism>
<name>A0A556C7V9_BREAU</name>
<dbReference type="PANTHER" id="PTHR30290">
    <property type="entry name" value="PERIPLASMIC BINDING COMPONENT OF ABC TRANSPORTER"/>
    <property type="match status" value="1"/>
</dbReference>
<protein>
    <submittedName>
        <fullName evidence="3">Peptide ABC transporter substrate-binding protein</fullName>
    </submittedName>
</protein>
<evidence type="ECO:0000259" key="2">
    <source>
        <dbReference type="Pfam" id="PF00496"/>
    </source>
</evidence>
<evidence type="ECO:0000313" key="3">
    <source>
        <dbReference type="EMBL" id="TSI13108.1"/>
    </source>
</evidence>
<dbReference type="OrthoDB" id="7888869at2"/>
<dbReference type="RefSeq" id="WP_143923963.1">
    <property type="nucleotide sequence ID" value="NZ_VLTK01000013.1"/>
</dbReference>
<dbReference type="Proteomes" id="UP000316406">
    <property type="component" value="Unassembled WGS sequence"/>
</dbReference>
<proteinExistence type="predicted"/>
<dbReference type="Gene3D" id="3.90.76.10">
    <property type="entry name" value="Dipeptide-binding Protein, Domain 1"/>
    <property type="match status" value="1"/>
</dbReference>
<evidence type="ECO:0000256" key="1">
    <source>
        <dbReference type="SAM" id="SignalP"/>
    </source>
</evidence>
<keyword evidence="4" id="KW-1185">Reference proteome</keyword>
<dbReference type="Gene3D" id="3.40.190.10">
    <property type="entry name" value="Periplasmic binding protein-like II"/>
    <property type="match status" value="1"/>
</dbReference>
<dbReference type="InterPro" id="IPR039424">
    <property type="entry name" value="SBP_5"/>
</dbReference>
<reference evidence="3 4" key="1">
    <citation type="submission" date="2019-07" db="EMBL/GenBank/DDBJ databases">
        <title>Draft genome sequence of Brevibacterium aurantiacum XU54 isolated from Xinjiang China.</title>
        <authorList>
            <person name="Xu X."/>
        </authorList>
    </citation>
    <scope>NUCLEOTIDE SEQUENCE [LARGE SCALE GENOMIC DNA]</scope>
    <source>
        <strain evidence="3 4">XU54</strain>
    </source>
</reference>
<dbReference type="InterPro" id="IPR000914">
    <property type="entry name" value="SBP_5_dom"/>
</dbReference>
<dbReference type="SUPFAM" id="SSF53850">
    <property type="entry name" value="Periplasmic binding protein-like II"/>
    <property type="match status" value="1"/>
</dbReference>
<dbReference type="PANTHER" id="PTHR30290:SF65">
    <property type="entry name" value="MONOACYL PHOSPHATIDYLINOSITOL TETRAMANNOSIDE-BINDING PROTEIN LPQW-RELATED"/>
    <property type="match status" value="1"/>
</dbReference>
<accession>A0A556C7V9</accession>
<keyword evidence="1" id="KW-0732">Signal</keyword>
<dbReference type="Pfam" id="PF00496">
    <property type="entry name" value="SBP_bac_5"/>
    <property type="match status" value="1"/>
</dbReference>
<comment type="caution">
    <text evidence="3">The sequence shown here is derived from an EMBL/GenBank/DDBJ whole genome shotgun (WGS) entry which is preliminary data.</text>
</comment>